<evidence type="ECO:0000256" key="5">
    <source>
        <dbReference type="SAM" id="Phobius"/>
    </source>
</evidence>
<dbReference type="eggNOG" id="COG0471">
    <property type="taxonomic scope" value="Bacteria"/>
</dbReference>
<feature type="transmembrane region" description="Helical" evidence="5">
    <location>
        <begin position="85"/>
        <end position="105"/>
    </location>
</feature>
<organism evidence="6 7">
    <name type="scientific">Bilophila wadsworthia (strain 3_1_6)</name>
    <dbReference type="NCBI Taxonomy" id="563192"/>
    <lineage>
        <taxon>Bacteria</taxon>
        <taxon>Pseudomonadati</taxon>
        <taxon>Thermodesulfobacteriota</taxon>
        <taxon>Desulfovibrionia</taxon>
        <taxon>Desulfovibrionales</taxon>
        <taxon>Desulfovibrionaceae</taxon>
        <taxon>Bilophila</taxon>
    </lineage>
</organism>
<keyword evidence="3 5" id="KW-1133">Transmembrane helix</keyword>
<accession>E5YB00</accession>
<feature type="transmembrane region" description="Helical" evidence="5">
    <location>
        <begin position="375"/>
        <end position="396"/>
    </location>
</feature>
<reference evidence="6 7" key="2">
    <citation type="submission" date="2013-04" db="EMBL/GenBank/DDBJ databases">
        <title>The Genome Sequence of Bilophila wadsworthia 3_1_6.</title>
        <authorList>
            <consortium name="The Broad Institute Genomics Platform"/>
            <person name="Earl A."/>
            <person name="Ward D."/>
            <person name="Feldgarden M."/>
            <person name="Gevers D."/>
            <person name="Sibley C."/>
            <person name="Strauss J."/>
            <person name="Allen-Vercoe E."/>
            <person name="Walker B."/>
            <person name="Young S."/>
            <person name="Zeng Q."/>
            <person name="Gargeya S."/>
            <person name="Fitzgerald M."/>
            <person name="Haas B."/>
            <person name="Abouelleil A."/>
            <person name="Allen A.W."/>
            <person name="Alvarado L."/>
            <person name="Arachchi H.M."/>
            <person name="Berlin A.M."/>
            <person name="Chapman S.B."/>
            <person name="Gainer-Dewar J."/>
            <person name="Goldberg J."/>
            <person name="Griggs A."/>
            <person name="Gujja S."/>
            <person name="Hansen M."/>
            <person name="Howarth C."/>
            <person name="Imamovic A."/>
            <person name="Ireland A."/>
            <person name="Larimer J."/>
            <person name="McCowan C."/>
            <person name="Murphy C."/>
            <person name="Pearson M."/>
            <person name="Poon T.W."/>
            <person name="Priest M."/>
            <person name="Roberts A."/>
            <person name="Saif S."/>
            <person name="Shea T."/>
            <person name="Sisk P."/>
            <person name="Sykes S."/>
            <person name="Wortman J."/>
            <person name="Nusbaum C."/>
            <person name="Birren B."/>
        </authorList>
    </citation>
    <scope>NUCLEOTIDE SEQUENCE [LARGE SCALE GENOMIC DNA]</scope>
    <source>
        <strain evidence="6 7">3_1_6</strain>
    </source>
</reference>
<dbReference type="AlphaFoldDB" id="E5YB00"/>
<keyword evidence="4 5" id="KW-0472">Membrane</keyword>
<dbReference type="Pfam" id="PF00939">
    <property type="entry name" value="Na_sulph_symp"/>
    <property type="match status" value="1"/>
</dbReference>
<comment type="subcellular location">
    <subcellularLocation>
        <location evidence="1">Membrane</location>
        <topology evidence="1">Multi-pass membrane protein</topology>
    </subcellularLocation>
</comment>
<evidence type="ECO:0000313" key="6">
    <source>
        <dbReference type="EMBL" id="EFV42835.1"/>
    </source>
</evidence>
<protein>
    <submittedName>
        <fullName evidence="6">Divalent anion:Na+ symporter (DASS) family transporter</fullName>
    </submittedName>
</protein>
<proteinExistence type="predicted"/>
<dbReference type="GO" id="GO:1905039">
    <property type="term" value="P:carboxylic acid transmembrane transport"/>
    <property type="evidence" value="ECO:0007669"/>
    <property type="project" value="UniProtKB-ARBA"/>
</dbReference>
<evidence type="ECO:0000256" key="4">
    <source>
        <dbReference type="ARBA" id="ARBA00023136"/>
    </source>
</evidence>
<name>E5YB00_BILW3</name>
<dbReference type="HOGENOM" id="CLU_005170_11_0_7"/>
<reference evidence="6 7" key="1">
    <citation type="submission" date="2010-10" db="EMBL/GenBank/DDBJ databases">
        <authorList>
            <consortium name="The Broad Institute Genome Sequencing Platform"/>
            <person name="Ward D."/>
            <person name="Earl A."/>
            <person name="Feldgarden M."/>
            <person name="Young S.K."/>
            <person name="Gargeya S."/>
            <person name="Zeng Q."/>
            <person name="Alvarado L."/>
            <person name="Berlin A."/>
            <person name="Bochicchio J."/>
            <person name="Chapman S.B."/>
            <person name="Chen Z."/>
            <person name="Freedman E."/>
            <person name="Gellesch M."/>
            <person name="Goldberg J."/>
            <person name="Griggs A."/>
            <person name="Gujja S."/>
            <person name="Heilman E."/>
            <person name="Heiman D."/>
            <person name="Howarth C."/>
            <person name="Mehta T."/>
            <person name="Neiman D."/>
            <person name="Pearson M."/>
            <person name="Roberts A."/>
            <person name="Saif S."/>
            <person name="Shea T."/>
            <person name="Shenoy N."/>
            <person name="Sisk P."/>
            <person name="Stolte C."/>
            <person name="Sykes S."/>
            <person name="White J."/>
            <person name="Yandava C."/>
            <person name="Allen-Vercoe E."/>
            <person name="Sibley C."/>
            <person name="Ambrose C.E."/>
            <person name="Strauss J."/>
            <person name="Daigneault M."/>
            <person name="Haas B."/>
            <person name="Nusbaum C."/>
            <person name="Birren B."/>
        </authorList>
    </citation>
    <scope>NUCLEOTIDE SEQUENCE [LARGE SCALE GENOMIC DNA]</scope>
    <source>
        <strain evidence="6 7">3_1_6</strain>
    </source>
</reference>
<gene>
    <name evidence="6" type="ORF">HMPREF0179_03372</name>
</gene>
<feature type="transmembrane region" description="Helical" evidence="5">
    <location>
        <begin position="351"/>
        <end position="368"/>
    </location>
</feature>
<dbReference type="Proteomes" id="UP000006034">
    <property type="component" value="Unassembled WGS sequence"/>
</dbReference>
<evidence type="ECO:0000256" key="3">
    <source>
        <dbReference type="ARBA" id="ARBA00022989"/>
    </source>
</evidence>
<feature type="transmembrane region" description="Helical" evidence="5">
    <location>
        <begin position="321"/>
        <end position="339"/>
    </location>
</feature>
<dbReference type="GO" id="GO:0008514">
    <property type="term" value="F:organic anion transmembrane transporter activity"/>
    <property type="evidence" value="ECO:0007669"/>
    <property type="project" value="UniProtKB-ARBA"/>
</dbReference>
<dbReference type="GO" id="GO:0005886">
    <property type="term" value="C:plasma membrane"/>
    <property type="evidence" value="ECO:0007669"/>
    <property type="project" value="TreeGrafter"/>
</dbReference>
<dbReference type="OrthoDB" id="9766267at2"/>
<dbReference type="GeneID" id="78087561"/>
<dbReference type="RefSeq" id="WP_005030124.1">
    <property type="nucleotide sequence ID" value="NZ_KE150241.1"/>
</dbReference>
<feature type="transmembrane region" description="Helical" evidence="5">
    <location>
        <begin position="217"/>
        <end position="240"/>
    </location>
</feature>
<evidence type="ECO:0000313" key="7">
    <source>
        <dbReference type="Proteomes" id="UP000006034"/>
    </source>
</evidence>
<feature type="transmembrane region" description="Helical" evidence="5">
    <location>
        <begin position="125"/>
        <end position="143"/>
    </location>
</feature>
<dbReference type="InterPro" id="IPR001898">
    <property type="entry name" value="SLC13A/DASS"/>
</dbReference>
<evidence type="ECO:0000256" key="2">
    <source>
        <dbReference type="ARBA" id="ARBA00022692"/>
    </source>
</evidence>
<keyword evidence="7" id="KW-1185">Reference proteome</keyword>
<dbReference type="PANTHER" id="PTHR10283">
    <property type="entry name" value="SOLUTE CARRIER FAMILY 13 MEMBER"/>
    <property type="match status" value="1"/>
</dbReference>
<sequence>MILSPNAIQRVRQAFSFLFIPLGVWIAFITPPDGLSPQTMKALGITVWAVGWWITQIVPEYVTGLLMCVFWAVTKCVSFQTAFATFSTSGWWIMVGAFALGAVAGKTGLLKRISLCVLHLFPASFAGQVWGLIASGTVISPLIPSINAKATLSTPIALSISDELDMERKKAGACGLFGACYVGFVLAGHMFMSGSFTHYVLVGMLPPEYRGVTWLDWLLWSLPWGLVMLAGMGLYIIWAYKPSKSVRLTKDNVAEQIRNLGPLSREERITLWTLIITLLLWMTEAWHGISSGEVAVTAMCVLLMSKVMDRKDFKNGIDWPSVVYVGSILNLAAVIRALHVDRWLGVALKPYLLSVVGSPASLIVAIILGMCVIRLLIVSMSSAAAIFVLILPPLLIPLGMNPWIVCMVAFAGGDIWYLKYMNAFYLCADLGTEGKMANHRSMIKLSAAYMVICTLGFIVSIPFWRMFGLLQ</sequence>
<feature type="transmembrane region" description="Helical" evidence="5">
    <location>
        <begin position="176"/>
        <end position="197"/>
    </location>
</feature>
<feature type="transmembrane region" description="Helical" evidence="5">
    <location>
        <begin position="269"/>
        <end position="286"/>
    </location>
</feature>
<comment type="caution">
    <text evidence="6">The sequence shown here is derived from an EMBL/GenBank/DDBJ whole genome shotgun (WGS) entry which is preliminary data.</text>
</comment>
<dbReference type="STRING" id="563192.HMPREF0179_03372"/>
<dbReference type="EMBL" id="ADCP02000005">
    <property type="protein sequence ID" value="EFV42835.1"/>
    <property type="molecule type" value="Genomic_DNA"/>
</dbReference>
<feature type="transmembrane region" description="Helical" evidence="5">
    <location>
        <begin position="447"/>
        <end position="467"/>
    </location>
</feature>
<evidence type="ECO:0000256" key="1">
    <source>
        <dbReference type="ARBA" id="ARBA00004141"/>
    </source>
</evidence>
<keyword evidence="2 5" id="KW-0812">Transmembrane</keyword>
<dbReference type="PANTHER" id="PTHR10283:SF82">
    <property type="entry name" value="SOLUTE CARRIER FAMILY 13 MEMBER 2"/>
    <property type="match status" value="1"/>
</dbReference>
<feature type="transmembrane region" description="Helical" evidence="5">
    <location>
        <begin position="12"/>
        <end position="30"/>
    </location>
</feature>
<feature type="transmembrane region" description="Helical" evidence="5">
    <location>
        <begin position="50"/>
        <end position="73"/>
    </location>
</feature>